<evidence type="ECO:0000256" key="1">
    <source>
        <dbReference type="SAM" id="MobiDB-lite"/>
    </source>
</evidence>
<organism evidence="2">
    <name type="scientific">bioreactor metagenome</name>
    <dbReference type="NCBI Taxonomy" id="1076179"/>
    <lineage>
        <taxon>unclassified sequences</taxon>
        <taxon>metagenomes</taxon>
        <taxon>ecological metagenomes</taxon>
    </lineage>
</organism>
<dbReference type="AlphaFoldDB" id="A0A644YS34"/>
<sequence length="73" mass="8423">MVANRADETDAQGNVTSKHVGVRFPDAPTQMEKQTMTVKSNENPSVELRIKNNQQQNIKEDKQKQERTKRKNK</sequence>
<evidence type="ECO:0000313" key="2">
    <source>
        <dbReference type="EMBL" id="MPM30788.1"/>
    </source>
</evidence>
<reference evidence="2" key="1">
    <citation type="submission" date="2019-08" db="EMBL/GenBank/DDBJ databases">
        <authorList>
            <person name="Kucharzyk K."/>
            <person name="Murdoch R.W."/>
            <person name="Higgins S."/>
            <person name="Loffler F."/>
        </authorList>
    </citation>
    <scope>NUCLEOTIDE SEQUENCE</scope>
</reference>
<name>A0A644YS34_9ZZZZ</name>
<dbReference type="EMBL" id="VSSQ01005890">
    <property type="protein sequence ID" value="MPM30788.1"/>
    <property type="molecule type" value="Genomic_DNA"/>
</dbReference>
<proteinExistence type="predicted"/>
<accession>A0A644YS34</accession>
<gene>
    <name evidence="2" type="ORF">SDC9_77338</name>
</gene>
<protein>
    <submittedName>
        <fullName evidence="2">Uncharacterized protein</fullName>
    </submittedName>
</protein>
<comment type="caution">
    <text evidence="2">The sequence shown here is derived from an EMBL/GenBank/DDBJ whole genome shotgun (WGS) entry which is preliminary data.</text>
</comment>
<feature type="region of interest" description="Disordered" evidence="1">
    <location>
        <begin position="1"/>
        <end position="73"/>
    </location>
</feature>
<feature type="compositionally biased region" description="Polar residues" evidence="1">
    <location>
        <begin position="31"/>
        <end position="44"/>
    </location>
</feature>